<evidence type="ECO:0000313" key="2">
    <source>
        <dbReference type="EMBL" id="MCA1857055.1"/>
    </source>
</evidence>
<organism evidence="2 3">
    <name type="scientific">Massilia hydrophila</name>
    <dbReference type="NCBI Taxonomy" id="3044279"/>
    <lineage>
        <taxon>Bacteria</taxon>
        <taxon>Pseudomonadati</taxon>
        <taxon>Pseudomonadota</taxon>
        <taxon>Betaproteobacteria</taxon>
        <taxon>Burkholderiales</taxon>
        <taxon>Oxalobacteraceae</taxon>
        <taxon>Telluria group</taxon>
        <taxon>Massilia</taxon>
    </lineage>
</organism>
<sequence length="330" mass="35249">MDQTFFSSVRLAALCAAILATQPAAASDFLKQLARQAAGDAVQALARGASAQSASVPVPAAAVAAGAGMAGTPYVRAGAQPPRMRLEDGTVFYGDYIADYWSRPDASDRGSTPSLDAPGRILAGPLKFGASRKQPEYAALQRKLETVVARVMQHPALARVRGASLVWGAYFGHDDGRQPLVAKLSVIAYPIKLDDPDTRRFPDGGYHTPGEGPVLRITVNDPEEIGTRQPSGGYRGMTVLREGYMFVVPNTDRPLFVEADGMKAVNPDLLDRTRARSDIQFMTVYVGAAGPTMSNLTHKRVDPVGNTGRLIGVLYNTDWHAILREANAAG</sequence>
<dbReference type="EMBL" id="JAHYBX010000005">
    <property type="protein sequence ID" value="MCA1857055.1"/>
    <property type="molecule type" value="Genomic_DNA"/>
</dbReference>
<name>A0ABS7YBI2_9BURK</name>
<proteinExistence type="predicted"/>
<keyword evidence="1" id="KW-0732">Signal</keyword>
<keyword evidence="3" id="KW-1185">Reference proteome</keyword>
<feature type="chain" id="PRO_5045482938" evidence="1">
    <location>
        <begin position="27"/>
        <end position="330"/>
    </location>
</feature>
<reference evidence="2 3" key="1">
    <citation type="submission" date="2021-07" db="EMBL/GenBank/DDBJ databases">
        <title>Characterization of Violacein-producing bacteria and related species.</title>
        <authorList>
            <person name="Wilson H.S."/>
            <person name="De Leon M.E."/>
        </authorList>
    </citation>
    <scope>NUCLEOTIDE SEQUENCE [LARGE SCALE GENOMIC DNA]</scope>
    <source>
        <strain evidence="2 3">HSC-2F05</strain>
    </source>
</reference>
<dbReference type="Proteomes" id="UP001198602">
    <property type="component" value="Unassembled WGS sequence"/>
</dbReference>
<accession>A0ABS7YBI2</accession>
<evidence type="ECO:0000256" key="1">
    <source>
        <dbReference type="SAM" id="SignalP"/>
    </source>
</evidence>
<gene>
    <name evidence="2" type="ORF">LE190_14125</name>
</gene>
<comment type="caution">
    <text evidence="2">The sequence shown here is derived from an EMBL/GenBank/DDBJ whole genome shotgun (WGS) entry which is preliminary data.</text>
</comment>
<feature type="signal peptide" evidence="1">
    <location>
        <begin position="1"/>
        <end position="26"/>
    </location>
</feature>
<protein>
    <submittedName>
        <fullName evidence="2">Uncharacterized protein</fullName>
    </submittedName>
</protein>
<evidence type="ECO:0000313" key="3">
    <source>
        <dbReference type="Proteomes" id="UP001198602"/>
    </source>
</evidence>
<dbReference type="RefSeq" id="WP_225239301.1">
    <property type="nucleotide sequence ID" value="NZ_JAHYBX010000005.1"/>
</dbReference>